<keyword evidence="3" id="KW-1185">Reference proteome</keyword>
<dbReference type="SUPFAM" id="SSF54909">
    <property type="entry name" value="Dimeric alpha+beta barrel"/>
    <property type="match status" value="1"/>
</dbReference>
<dbReference type="Proteomes" id="UP000053342">
    <property type="component" value="Unassembled WGS sequence"/>
</dbReference>
<dbReference type="EMBL" id="KN847333">
    <property type="protein sequence ID" value="KIW46774.1"/>
    <property type="molecule type" value="Genomic_DNA"/>
</dbReference>
<accession>A0A0D2EFR1</accession>
<dbReference type="InterPro" id="IPR013097">
    <property type="entry name" value="Dabb"/>
</dbReference>
<dbReference type="OrthoDB" id="42919at2759"/>
<evidence type="ECO:0000313" key="2">
    <source>
        <dbReference type="EMBL" id="KIW46774.1"/>
    </source>
</evidence>
<dbReference type="VEuPathDB" id="FungiDB:PV06_02412"/>
<reference evidence="2 3" key="1">
    <citation type="submission" date="2015-01" db="EMBL/GenBank/DDBJ databases">
        <title>The Genome Sequence of Exophiala oligosperma CBS72588.</title>
        <authorList>
            <consortium name="The Broad Institute Genomics Platform"/>
            <person name="Cuomo C."/>
            <person name="de Hoog S."/>
            <person name="Gorbushina A."/>
            <person name="Stielow B."/>
            <person name="Teixiera M."/>
            <person name="Abouelleil A."/>
            <person name="Chapman S.B."/>
            <person name="Priest M."/>
            <person name="Young S.K."/>
            <person name="Wortman J."/>
            <person name="Nusbaum C."/>
            <person name="Birren B."/>
        </authorList>
    </citation>
    <scope>NUCLEOTIDE SEQUENCE [LARGE SCALE GENOMIC DNA]</scope>
    <source>
        <strain evidence="2 3">CBS 72588</strain>
    </source>
</reference>
<proteinExistence type="predicted"/>
<dbReference type="HOGENOM" id="CLU_080664_6_1_1"/>
<feature type="domain" description="Stress-response A/B barrel" evidence="1">
    <location>
        <begin position="3"/>
        <end position="99"/>
    </location>
</feature>
<dbReference type="InterPro" id="IPR011008">
    <property type="entry name" value="Dimeric_a/b-barrel"/>
</dbReference>
<dbReference type="SMART" id="SM00886">
    <property type="entry name" value="Dabb"/>
    <property type="match status" value="1"/>
</dbReference>
<protein>
    <recommendedName>
        <fullName evidence="1">Stress-response A/B barrel domain-containing protein</fullName>
    </recommendedName>
</protein>
<name>A0A0D2EFR1_9EURO</name>
<organism evidence="2 3">
    <name type="scientific">Exophiala oligosperma</name>
    <dbReference type="NCBI Taxonomy" id="215243"/>
    <lineage>
        <taxon>Eukaryota</taxon>
        <taxon>Fungi</taxon>
        <taxon>Dikarya</taxon>
        <taxon>Ascomycota</taxon>
        <taxon>Pezizomycotina</taxon>
        <taxon>Eurotiomycetes</taxon>
        <taxon>Chaetothyriomycetidae</taxon>
        <taxon>Chaetothyriales</taxon>
        <taxon>Herpotrichiellaceae</taxon>
        <taxon>Exophiala</taxon>
    </lineage>
</organism>
<sequence>MTVYHIALFKCKPDIGPQELSRFAQFAKTMLGQIPGMLAVEFGEALEFTKPFTHGFDVGAVVTLSKPEDIGVFAKHPLHDGLMKLRDEFFEEDMLLLDFKF</sequence>
<dbReference type="Gene3D" id="3.30.70.100">
    <property type="match status" value="1"/>
</dbReference>
<dbReference type="GeneID" id="27354486"/>
<dbReference type="STRING" id="215243.A0A0D2EFR1"/>
<gene>
    <name evidence="2" type="ORF">PV06_02412</name>
</gene>
<evidence type="ECO:0000313" key="3">
    <source>
        <dbReference type="Proteomes" id="UP000053342"/>
    </source>
</evidence>
<dbReference type="PROSITE" id="PS51502">
    <property type="entry name" value="S_R_A_B_BARREL"/>
    <property type="match status" value="1"/>
</dbReference>
<dbReference type="AlphaFoldDB" id="A0A0D2EFR1"/>
<dbReference type="RefSeq" id="XP_016266990.1">
    <property type="nucleotide sequence ID" value="XM_016403093.1"/>
</dbReference>
<dbReference type="Pfam" id="PF07876">
    <property type="entry name" value="Dabb"/>
    <property type="match status" value="1"/>
</dbReference>
<evidence type="ECO:0000259" key="1">
    <source>
        <dbReference type="PROSITE" id="PS51502"/>
    </source>
</evidence>